<reference evidence="2 3" key="1">
    <citation type="submission" date="2015-04" db="EMBL/GenBank/DDBJ databases">
        <title>Comparative genomics of rhizobia nodulating Arachis hypogaea in China.</title>
        <authorList>
            <person name="Li Y."/>
        </authorList>
    </citation>
    <scope>NUCLEOTIDE SEQUENCE [LARGE SCALE GENOMIC DNA]</scope>
    <source>
        <strain evidence="2 3">CCBAU 51787</strain>
    </source>
</reference>
<keyword evidence="1" id="KW-0472">Membrane</keyword>
<dbReference type="EMBL" id="LBJM01000062">
    <property type="protein sequence ID" value="RXH38228.1"/>
    <property type="molecule type" value="Genomic_DNA"/>
</dbReference>
<name>A0A4Q0SIC6_9BRAD</name>
<evidence type="ECO:0000313" key="2">
    <source>
        <dbReference type="EMBL" id="RXH38228.1"/>
    </source>
</evidence>
<keyword evidence="1" id="KW-1133">Transmembrane helix</keyword>
<keyword evidence="1" id="KW-0812">Transmembrane</keyword>
<organism evidence="2 3">
    <name type="scientific">Bradyrhizobium zhanjiangense</name>
    <dbReference type="NCBI Taxonomy" id="1325107"/>
    <lineage>
        <taxon>Bacteria</taxon>
        <taxon>Pseudomonadati</taxon>
        <taxon>Pseudomonadota</taxon>
        <taxon>Alphaproteobacteria</taxon>
        <taxon>Hyphomicrobiales</taxon>
        <taxon>Nitrobacteraceae</taxon>
        <taxon>Bradyrhizobium</taxon>
    </lineage>
</organism>
<feature type="transmembrane region" description="Helical" evidence="1">
    <location>
        <begin position="28"/>
        <end position="46"/>
    </location>
</feature>
<proteinExistence type="predicted"/>
<sequence length="121" mass="13685">MLLSKPTFKEGQHRKAHRRLEIHDVGEAGLMSVFAVSAYVCFFAGAMGHDPSFTFCALLAFAASLAAAIILNRHYERPCDYRRRRHLGPTKFGLLMAIWPLDDKEMQSHARRIASTPSIQR</sequence>
<evidence type="ECO:0000256" key="1">
    <source>
        <dbReference type="SAM" id="Phobius"/>
    </source>
</evidence>
<comment type="caution">
    <text evidence="2">The sequence shown here is derived from an EMBL/GenBank/DDBJ whole genome shotgun (WGS) entry which is preliminary data.</text>
</comment>
<dbReference type="Proteomes" id="UP000290565">
    <property type="component" value="Unassembled WGS sequence"/>
</dbReference>
<protein>
    <submittedName>
        <fullName evidence="2">Uncharacterized protein</fullName>
    </submittedName>
</protein>
<dbReference type="AlphaFoldDB" id="A0A4Q0SIC6"/>
<gene>
    <name evidence="2" type="ORF">XH94_23515</name>
</gene>
<accession>A0A4Q0SIC6</accession>
<feature type="transmembrane region" description="Helical" evidence="1">
    <location>
        <begin position="52"/>
        <end position="75"/>
    </location>
</feature>
<evidence type="ECO:0000313" key="3">
    <source>
        <dbReference type="Proteomes" id="UP000290565"/>
    </source>
</evidence>